<evidence type="ECO:0000256" key="6">
    <source>
        <dbReference type="ARBA" id="ARBA00022664"/>
    </source>
</evidence>
<evidence type="ECO:0000313" key="15">
    <source>
        <dbReference type="EMBL" id="KAL0639321.1"/>
    </source>
</evidence>
<evidence type="ECO:0000256" key="13">
    <source>
        <dbReference type="SAM" id="MobiDB-lite"/>
    </source>
</evidence>
<feature type="compositionally biased region" description="Acidic residues" evidence="13">
    <location>
        <begin position="19"/>
        <end position="62"/>
    </location>
</feature>
<feature type="region of interest" description="Disordered" evidence="13">
    <location>
        <begin position="1"/>
        <end position="196"/>
    </location>
</feature>
<feature type="compositionally biased region" description="Low complexity" evidence="13">
    <location>
        <begin position="63"/>
        <end position="82"/>
    </location>
</feature>
<dbReference type="SMART" id="SM01044">
    <property type="entry name" value="Btz"/>
    <property type="match status" value="1"/>
</dbReference>
<feature type="compositionally biased region" description="Basic and acidic residues" evidence="13">
    <location>
        <begin position="152"/>
        <end position="177"/>
    </location>
</feature>
<gene>
    <name evidence="15" type="ORF">Q9L58_001547</name>
</gene>
<keyword evidence="12" id="KW-0539">Nucleus</keyword>
<evidence type="ECO:0000256" key="9">
    <source>
        <dbReference type="ARBA" id="ARBA00022884"/>
    </source>
</evidence>
<keyword evidence="10" id="KW-0866">Nonsense-mediated mRNA decay</keyword>
<evidence type="ECO:0000259" key="14">
    <source>
        <dbReference type="SMART" id="SM01044"/>
    </source>
</evidence>
<comment type="similarity">
    <text evidence="3">Belongs to the CASC3 family.</text>
</comment>
<feature type="compositionally biased region" description="Acidic residues" evidence="13">
    <location>
        <begin position="141"/>
        <end position="151"/>
    </location>
</feature>
<keyword evidence="4" id="KW-0813">Transport</keyword>
<feature type="compositionally biased region" description="Polar residues" evidence="13">
    <location>
        <begin position="431"/>
        <end position="451"/>
    </location>
</feature>
<evidence type="ECO:0000256" key="12">
    <source>
        <dbReference type="ARBA" id="ARBA00023242"/>
    </source>
</evidence>
<keyword evidence="7" id="KW-0509">mRNA transport</keyword>
<dbReference type="EMBL" id="JBBBZM010000012">
    <property type="protein sequence ID" value="KAL0639321.1"/>
    <property type="molecule type" value="Genomic_DNA"/>
</dbReference>
<feature type="region of interest" description="Disordered" evidence="13">
    <location>
        <begin position="259"/>
        <end position="301"/>
    </location>
</feature>
<keyword evidence="6" id="KW-0507">mRNA processing</keyword>
<dbReference type="Proteomes" id="UP001447188">
    <property type="component" value="Unassembled WGS sequence"/>
</dbReference>
<feature type="region of interest" description="Disordered" evidence="13">
    <location>
        <begin position="501"/>
        <end position="523"/>
    </location>
</feature>
<comment type="subcellular location">
    <subcellularLocation>
        <location evidence="2">Cytoplasm</location>
    </subcellularLocation>
    <subcellularLocation>
        <location evidence="1">Nucleus</location>
    </subcellularLocation>
</comment>
<dbReference type="InterPro" id="IPR018545">
    <property type="entry name" value="Btz_dom"/>
</dbReference>
<proteinExistence type="inferred from homology"/>
<keyword evidence="9" id="KW-0694">RNA-binding</keyword>
<evidence type="ECO:0000313" key="16">
    <source>
        <dbReference type="Proteomes" id="UP001447188"/>
    </source>
</evidence>
<dbReference type="Pfam" id="PF09405">
    <property type="entry name" value="Btz"/>
    <property type="match status" value="1"/>
</dbReference>
<evidence type="ECO:0000256" key="2">
    <source>
        <dbReference type="ARBA" id="ARBA00004496"/>
    </source>
</evidence>
<feature type="compositionally biased region" description="Basic residues" evidence="13">
    <location>
        <begin position="1"/>
        <end position="15"/>
    </location>
</feature>
<keyword evidence="8" id="KW-0810">Translation regulation</keyword>
<evidence type="ECO:0000256" key="7">
    <source>
        <dbReference type="ARBA" id="ARBA00022816"/>
    </source>
</evidence>
<evidence type="ECO:0000256" key="3">
    <source>
        <dbReference type="ARBA" id="ARBA00009548"/>
    </source>
</evidence>
<feature type="domain" description="Btz" evidence="14">
    <location>
        <begin position="138"/>
        <end position="282"/>
    </location>
</feature>
<feature type="compositionally biased region" description="Basic and acidic residues" evidence="13">
    <location>
        <begin position="126"/>
        <end position="135"/>
    </location>
</feature>
<accession>A0ABR3GTQ3</accession>
<protein>
    <recommendedName>
        <fullName evidence="14">Btz domain-containing protein</fullName>
    </recommendedName>
</protein>
<evidence type="ECO:0000256" key="11">
    <source>
        <dbReference type="ARBA" id="ARBA00023187"/>
    </source>
</evidence>
<feature type="region of interest" description="Disordered" evidence="13">
    <location>
        <begin position="431"/>
        <end position="459"/>
    </location>
</feature>
<organism evidence="15 16">
    <name type="scientific">Discina gigas</name>
    <dbReference type="NCBI Taxonomy" id="1032678"/>
    <lineage>
        <taxon>Eukaryota</taxon>
        <taxon>Fungi</taxon>
        <taxon>Dikarya</taxon>
        <taxon>Ascomycota</taxon>
        <taxon>Pezizomycotina</taxon>
        <taxon>Pezizomycetes</taxon>
        <taxon>Pezizales</taxon>
        <taxon>Discinaceae</taxon>
        <taxon>Discina</taxon>
    </lineage>
</organism>
<feature type="compositionally biased region" description="Acidic residues" evidence="13">
    <location>
        <begin position="111"/>
        <end position="125"/>
    </location>
</feature>
<evidence type="ECO:0000256" key="4">
    <source>
        <dbReference type="ARBA" id="ARBA00022448"/>
    </source>
</evidence>
<evidence type="ECO:0000256" key="10">
    <source>
        <dbReference type="ARBA" id="ARBA00023161"/>
    </source>
</evidence>
<comment type="caution">
    <text evidence="15">The sequence shown here is derived from an EMBL/GenBank/DDBJ whole genome shotgun (WGS) entry which is preliminary data.</text>
</comment>
<reference evidence="15 16" key="1">
    <citation type="submission" date="2024-02" db="EMBL/GenBank/DDBJ databases">
        <title>Discinaceae phylogenomics.</title>
        <authorList>
            <person name="Dirks A.C."/>
            <person name="James T.Y."/>
        </authorList>
    </citation>
    <scope>NUCLEOTIDE SEQUENCE [LARGE SCALE GENOMIC DNA]</scope>
    <source>
        <strain evidence="15 16">ACD0624</strain>
    </source>
</reference>
<sequence length="756" mass="83358">MPAVSRRKNLPVSRRREKEDEDEELGAEEDSYTDDSEISDDDAATEGSITDEEGDDVDEGEAVDTAVAGGETKANGNGKAPAGGKGKEGKVVRHVKGDTDVMLNGIRGADDAVEVDFADMGDDTEERPPPKEAKVEIAGAETEEVEEEPETEERQAEKPQDKRRGDHEDYKKRRDADPTFVPNRGGFYLHDHRHGDGGNGFRPFARGGARGGRGRFPGYVWGYFNLHIPLSADEHEHELTFPSGDFAPQSTPLEQQWQHDMHEEVHQEQRRPQPAYQNNNNNQQFVGGRQRGGGDAPRSFGRTVYKGTVQIQVNLPGMKAPITFSEVPSRVYTRLPYHRPPLRRDKPVRIAIPEAPVRYIYPSPARSFIFIPRAMRPGGSGYIRGGGRGRGNFYSQGRSVYGGSTGYSPSIGMSRRSSLHNEVRPSIPIPTQTAHQQAAPSNSGVDSSSSKPLEETPTRPIVKLPVAPAAPKQPLAQQHHQNHQSPQPQNVAQLVPQSLTPKVVPQHPPPSYTPSINPAPYREHRATPKIPMHQPRPQKAVNVAEIDSPAVMHYQGYNGAIYPENIPTPNLPHMYAHSRHPSYPSQTSGTPLSHIPEGAVHARSFHPSPYPPQGAYYQYPHQQPIQMHPMSHTQPMHHDPRAFVPPPPPYVPSGPSPMPNGAPSHYVIHPPQQHQPQPPVPTATPTGPTTIAQESNGMVFYSTVPTVPTWDPNQYYYPQAVTPAPDNSVNGVPANGAVYYYPTTHTPHQQGVYYTQ</sequence>
<keyword evidence="11" id="KW-0508">mRNA splicing</keyword>
<keyword evidence="5" id="KW-0963">Cytoplasm</keyword>
<name>A0ABR3GTQ3_9PEZI</name>
<feature type="compositionally biased region" description="Basic and acidic residues" evidence="13">
    <location>
        <begin position="259"/>
        <end position="271"/>
    </location>
</feature>
<keyword evidence="16" id="KW-1185">Reference proteome</keyword>
<evidence type="ECO:0000256" key="1">
    <source>
        <dbReference type="ARBA" id="ARBA00004123"/>
    </source>
</evidence>
<feature type="compositionally biased region" description="Low complexity" evidence="13">
    <location>
        <begin position="272"/>
        <end position="288"/>
    </location>
</feature>
<feature type="compositionally biased region" description="Basic and acidic residues" evidence="13">
    <location>
        <begin position="85"/>
        <end position="99"/>
    </location>
</feature>
<evidence type="ECO:0000256" key="8">
    <source>
        <dbReference type="ARBA" id="ARBA00022845"/>
    </source>
</evidence>
<evidence type="ECO:0000256" key="5">
    <source>
        <dbReference type="ARBA" id="ARBA00022490"/>
    </source>
</evidence>